<gene>
    <name evidence="1" type="ORF">PAPYR_5302</name>
</gene>
<protein>
    <submittedName>
        <fullName evidence="1">Uncharacterized protein</fullName>
    </submittedName>
</protein>
<dbReference type="EMBL" id="JAPMOS010000025">
    <property type="protein sequence ID" value="KAJ4458790.1"/>
    <property type="molecule type" value="Genomic_DNA"/>
</dbReference>
<keyword evidence="2" id="KW-1185">Reference proteome</keyword>
<name>A0ABQ8UQ08_9EUKA</name>
<comment type="caution">
    <text evidence="1">The sequence shown here is derived from an EMBL/GenBank/DDBJ whole genome shotgun (WGS) entry which is preliminary data.</text>
</comment>
<proteinExistence type="predicted"/>
<evidence type="ECO:0000313" key="1">
    <source>
        <dbReference type="EMBL" id="KAJ4458790.1"/>
    </source>
</evidence>
<organism evidence="1 2">
    <name type="scientific">Paratrimastix pyriformis</name>
    <dbReference type="NCBI Taxonomy" id="342808"/>
    <lineage>
        <taxon>Eukaryota</taxon>
        <taxon>Metamonada</taxon>
        <taxon>Preaxostyla</taxon>
        <taxon>Paratrimastigidae</taxon>
        <taxon>Paratrimastix</taxon>
    </lineage>
</organism>
<reference evidence="1" key="1">
    <citation type="journal article" date="2022" name="bioRxiv">
        <title>Genomics of Preaxostyla Flagellates Illuminates Evolutionary Transitions and the Path Towards Mitochondrial Loss.</title>
        <authorList>
            <person name="Novak L.V.F."/>
            <person name="Treitli S.C."/>
            <person name="Pyrih J."/>
            <person name="Halakuc P."/>
            <person name="Pipaliya S.V."/>
            <person name="Vacek V."/>
            <person name="Brzon O."/>
            <person name="Soukal P."/>
            <person name="Eme L."/>
            <person name="Dacks J.B."/>
            <person name="Karnkowska A."/>
            <person name="Elias M."/>
            <person name="Hampl V."/>
        </authorList>
    </citation>
    <scope>NUCLEOTIDE SEQUENCE</scope>
    <source>
        <strain evidence="1">RCP-MX</strain>
    </source>
</reference>
<accession>A0ABQ8UQ08</accession>
<evidence type="ECO:0000313" key="2">
    <source>
        <dbReference type="Proteomes" id="UP001141327"/>
    </source>
</evidence>
<sequence length="128" mass="14531">MVRGTRPGRVGWGCLSRTEKKKKKVEKDEEKLAQLYCVSRRAGPDLQAQGCLLHLLAMYQNRESWRRRVEYADDVSVRKERSAADKKQRSVRLSGKTADPSQVHVVDFRTLLCPSSPPVSLVACLFTN</sequence>
<dbReference type="Proteomes" id="UP001141327">
    <property type="component" value="Unassembled WGS sequence"/>
</dbReference>